<dbReference type="PANTHER" id="PTHR11009">
    <property type="entry name" value="DER1-LIKE PROTEIN, DERLIN"/>
    <property type="match status" value="1"/>
</dbReference>
<keyword evidence="5 8" id="KW-0256">Endoplasmic reticulum</keyword>
<dbReference type="Proteomes" id="UP001314263">
    <property type="component" value="Unassembled WGS sequence"/>
</dbReference>
<evidence type="ECO:0000256" key="7">
    <source>
        <dbReference type="ARBA" id="ARBA00023136"/>
    </source>
</evidence>
<evidence type="ECO:0000256" key="2">
    <source>
        <dbReference type="ARBA" id="ARBA00004477"/>
    </source>
</evidence>
<dbReference type="InterPro" id="IPR035952">
    <property type="entry name" value="Rhomboid-like_sf"/>
</dbReference>
<dbReference type="AlphaFoldDB" id="A0AAV1IK24"/>
<evidence type="ECO:0000313" key="10">
    <source>
        <dbReference type="EMBL" id="CAK0786552.1"/>
    </source>
</evidence>
<evidence type="ECO:0000256" key="6">
    <source>
        <dbReference type="ARBA" id="ARBA00022989"/>
    </source>
</evidence>
<evidence type="ECO:0000256" key="5">
    <source>
        <dbReference type="ARBA" id="ARBA00022824"/>
    </source>
</evidence>
<dbReference type="InterPro" id="IPR007599">
    <property type="entry name" value="DER1"/>
</dbReference>
<feature type="transmembrane region" description="Helical" evidence="8">
    <location>
        <begin position="16"/>
        <end position="42"/>
    </location>
</feature>
<organism evidence="10 11">
    <name type="scientific">Coccomyxa viridis</name>
    <dbReference type="NCBI Taxonomy" id="1274662"/>
    <lineage>
        <taxon>Eukaryota</taxon>
        <taxon>Viridiplantae</taxon>
        <taxon>Chlorophyta</taxon>
        <taxon>core chlorophytes</taxon>
        <taxon>Trebouxiophyceae</taxon>
        <taxon>Trebouxiophyceae incertae sedis</taxon>
        <taxon>Coccomyxaceae</taxon>
        <taxon>Coccomyxa</taxon>
    </lineage>
</organism>
<dbReference type="GO" id="GO:0005789">
    <property type="term" value="C:endoplasmic reticulum membrane"/>
    <property type="evidence" value="ECO:0007669"/>
    <property type="project" value="UniProtKB-SubCell"/>
</dbReference>
<comment type="function">
    <text evidence="1">May be involved in the degradation process of specific misfolded endoplasmic reticulum (ER) luminal proteins.</text>
</comment>
<feature type="transmembrane region" description="Helical" evidence="8">
    <location>
        <begin position="135"/>
        <end position="156"/>
    </location>
</feature>
<comment type="similarity">
    <text evidence="3 8">Belongs to the derlin family.</text>
</comment>
<feature type="region of interest" description="Disordered" evidence="9">
    <location>
        <begin position="217"/>
        <end position="237"/>
    </location>
</feature>
<evidence type="ECO:0000313" key="11">
    <source>
        <dbReference type="Proteomes" id="UP001314263"/>
    </source>
</evidence>
<dbReference type="SUPFAM" id="SSF144091">
    <property type="entry name" value="Rhomboid-like"/>
    <property type="match status" value="1"/>
</dbReference>
<evidence type="ECO:0000256" key="9">
    <source>
        <dbReference type="SAM" id="MobiDB-lite"/>
    </source>
</evidence>
<sequence length="237" mass="27090">MAIEDWYKQLPPVTRVYVTCCVLITAAVALEIITPFTIYFNARFIYQRWELWRLFTNFMFFGSLGLDFVFHMFFLVKYSKSLEEGSFRGRSADFLWMLMFGAGLLTLIAPWVNIQFLGSSLTFMMVYVWGRRHPYVHLNFLGLFNFTAPYLPWVLLAFSVTLRSNAVVDLLGIVAGHCYYFLEDVYPRITGRRPLKTPGVIKALFPEAGIGFMRTQPAAPQPAFPAPGVVPPPGAER</sequence>
<comment type="function">
    <text evidence="8">May be involved in the degradation of misfolded endoplasmic reticulum (ER) luminal proteins.</text>
</comment>
<dbReference type="Pfam" id="PF04511">
    <property type="entry name" value="DER1"/>
    <property type="match status" value="1"/>
</dbReference>
<keyword evidence="11" id="KW-1185">Reference proteome</keyword>
<name>A0AAV1IK24_9CHLO</name>
<dbReference type="GO" id="GO:0033554">
    <property type="term" value="P:cellular response to stress"/>
    <property type="evidence" value="ECO:0007669"/>
    <property type="project" value="UniProtKB-ARBA"/>
</dbReference>
<keyword evidence="6 8" id="KW-1133">Transmembrane helix</keyword>
<proteinExistence type="inferred from homology"/>
<evidence type="ECO:0000256" key="3">
    <source>
        <dbReference type="ARBA" id="ARBA00008917"/>
    </source>
</evidence>
<comment type="subcellular location">
    <subcellularLocation>
        <location evidence="2 8">Endoplasmic reticulum membrane</location>
        <topology evidence="2 8">Multi-pass membrane protein</topology>
    </subcellularLocation>
</comment>
<feature type="compositionally biased region" description="Pro residues" evidence="9">
    <location>
        <begin position="219"/>
        <end position="237"/>
    </location>
</feature>
<dbReference type="EMBL" id="CAUYUE010000015">
    <property type="protein sequence ID" value="CAK0786552.1"/>
    <property type="molecule type" value="Genomic_DNA"/>
</dbReference>
<reference evidence="10 11" key="1">
    <citation type="submission" date="2023-10" db="EMBL/GenBank/DDBJ databases">
        <authorList>
            <person name="Maclean D."/>
            <person name="Macfadyen A."/>
        </authorList>
    </citation>
    <scope>NUCLEOTIDE SEQUENCE [LARGE SCALE GENOMIC DNA]</scope>
</reference>
<evidence type="ECO:0000256" key="1">
    <source>
        <dbReference type="ARBA" id="ARBA00003292"/>
    </source>
</evidence>
<comment type="caution">
    <text evidence="10">The sequence shown here is derived from an EMBL/GenBank/DDBJ whole genome shotgun (WGS) entry which is preliminary data.</text>
</comment>
<keyword evidence="4 8" id="KW-0812">Transmembrane</keyword>
<evidence type="ECO:0000256" key="8">
    <source>
        <dbReference type="RuleBase" id="RU363059"/>
    </source>
</evidence>
<dbReference type="GO" id="GO:0051603">
    <property type="term" value="P:proteolysis involved in protein catabolic process"/>
    <property type="evidence" value="ECO:0007669"/>
    <property type="project" value="UniProtKB-ARBA"/>
</dbReference>
<feature type="transmembrane region" description="Helical" evidence="8">
    <location>
        <begin position="94"/>
        <end position="114"/>
    </location>
</feature>
<dbReference type="FunFam" id="1.20.1540.10:FF:000016">
    <property type="entry name" value="Derlin"/>
    <property type="match status" value="1"/>
</dbReference>
<feature type="transmembrane region" description="Helical" evidence="8">
    <location>
        <begin position="54"/>
        <end position="74"/>
    </location>
</feature>
<gene>
    <name evidence="10" type="ORF">CVIRNUC_009765</name>
</gene>
<accession>A0AAV1IK24</accession>
<protein>
    <recommendedName>
        <fullName evidence="8">Derlin</fullName>
    </recommendedName>
</protein>
<evidence type="ECO:0000256" key="4">
    <source>
        <dbReference type="ARBA" id="ARBA00022692"/>
    </source>
</evidence>
<keyword evidence="7 8" id="KW-0472">Membrane</keyword>